<dbReference type="AlphaFoldDB" id="A0A8H7DIX3"/>
<evidence type="ECO:0000313" key="2">
    <source>
        <dbReference type="Proteomes" id="UP000623467"/>
    </source>
</evidence>
<evidence type="ECO:0000313" key="1">
    <source>
        <dbReference type="EMBL" id="KAF7373001.1"/>
    </source>
</evidence>
<dbReference type="EMBL" id="JACAZH010000003">
    <property type="protein sequence ID" value="KAF7373001.1"/>
    <property type="molecule type" value="Genomic_DNA"/>
</dbReference>
<sequence>MRSISRAFLHPPPSRVLDHLRHTQTLCPFSPTSAPCSLGRKLLRLMSSPMLGVSHWSKRYRLGLSFSVPAQETTGNGNNLSPLPTSAKADVRLVPSGVRIPGPMNWSLVLSVCLIDAIAFVEANQVLPVGDETPQQPPKSEADLPDVELCVVVHKLSAFAQDQRPQGRCTEIHIV</sequence>
<name>A0A8H7DIX3_9AGAR</name>
<gene>
    <name evidence="1" type="ORF">MSAN_00507400</name>
</gene>
<dbReference type="Proteomes" id="UP000623467">
    <property type="component" value="Unassembled WGS sequence"/>
</dbReference>
<reference evidence="1" key="1">
    <citation type="submission" date="2020-05" db="EMBL/GenBank/DDBJ databases">
        <title>Mycena genomes resolve the evolution of fungal bioluminescence.</title>
        <authorList>
            <person name="Tsai I.J."/>
        </authorList>
    </citation>
    <scope>NUCLEOTIDE SEQUENCE</scope>
    <source>
        <strain evidence="1">160909Yilan</strain>
    </source>
</reference>
<keyword evidence="2" id="KW-1185">Reference proteome</keyword>
<organism evidence="1 2">
    <name type="scientific">Mycena sanguinolenta</name>
    <dbReference type="NCBI Taxonomy" id="230812"/>
    <lineage>
        <taxon>Eukaryota</taxon>
        <taxon>Fungi</taxon>
        <taxon>Dikarya</taxon>
        <taxon>Basidiomycota</taxon>
        <taxon>Agaricomycotina</taxon>
        <taxon>Agaricomycetes</taxon>
        <taxon>Agaricomycetidae</taxon>
        <taxon>Agaricales</taxon>
        <taxon>Marasmiineae</taxon>
        <taxon>Mycenaceae</taxon>
        <taxon>Mycena</taxon>
    </lineage>
</organism>
<proteinExistence type="predicted"/>
<comment type="caution">
    <text evidence="1">The sequence shown here is derived from an EMBL/GenBank/DDBJ whole genome shotgun (WGS) entry which is preliminary data.</text>
</comment>
<protein>
    <submittedName>
        <fullName evidence="1">Uncharacterized protein</fullName>
    </submittedName>
</protein>
<accession>A0A8H7DIX3</accession>